<evidence type="ECO:0000313" key="2">
    <source>
        <dbReference type="Proteomes" id="UP001054821"/>
    </source>
</evidence>
<sequence>MWDFVQVAVMVTRALEIRFGSWELRQSGASACVGTSVEYLPSAGEKALGAVWHSLVLQVGKLEVALTFERASVKGCSWSWAFNASGLSHYFSMGPKLLRQGTKIGLAMALGSFGKTLWAIGSVRSQVFLQELGCLRQELGCKKSFDEAFVKPCTCAPQLLPFGKGPLENFGPSSLSLASVRSWHRGWGDCARSRSAARISTGSTQPLPFGKGGLGGFGKVSARTCLDEGRDFWKVVPLKLGRAGLSLSIGRSSLEEIFWGRPSRVVWIS</sequence>
<dbReference type="Proteomes" id="UP001054821">
    <property type="component" value="Chromosome 3"/>
</dbReference>
<protein>
    <submittedName>
        <fullName evidence="1">Uncharacterized protein</fullName>
    </submittedName>
</protein>
<dbReference type="AlphaFoldDB" id="A0AAD4W6M6"/>
<organism evidence="1 2">
    <name type="scientific">Prunus dulcis</name>
    <name type="common">Almond</name>
    <name type="synonym">Amygdalus dulcis</name>
    <dbReference type="NCBI Taxonomy" id="3755"/>
    <lineage>
        <taxon>Eukaryota</taxon>
        <taxon>Viridiplantae</taxon>
        <taxon>Streptophyta</taxon>
        <taxon>Embryophyta</taxon>
        <taxon>Tracheophyta</taxon>
        <taxon>Spermatophyta</taxon>
        <taxon>Magnoliopsida</taxon>
        <taxon>eudicotyledons</taxon>
        <taxon>Gunneridae</taxon>
        <taxon>Pentapetalae</taxon>
        <taxon>rosids</taxon>
        <taxon>fabids</taxon>
        <taxon>Rosales</taxon>
        <taxon>Rosaceae</taxon>
        <taxon>Amygdaloideae</taxon>
        <taxon>Amygdaleae</taxon>
        <taxon>Prunus</taxon>
    </lineage>
</organism>
<proteinExistence type="predicted"/>
<accession>A0AAD4W6M6</accession>
<comment type="caution">
    <text evidence="1">The sequence shown here is derived from an EMBL/GenBank/DDBJ whole genome shotgun (WGS) entry which is preliminary data.</text>
</comment>
<reference evidence="1 2" key="1">
    <citation type="journal article" date="2022" name="G3 (Bethesda)">
        <title>Whole-genome sequence and methylome profiling of the almond [Prunus dulcis (Mill.) D.A. Webb] cultivar 'Nonpareil'.</title>
        <authorList>
            <person name="D'Amico-Willman K.M."/>
            <person name="Ouma W.Z."/>
            <person name="Meulia T."/>
            <person name="Sideli G.M."/>
            <person name="Gradziel T.M."/>
            <person name="Fresnedo-Ramirez J."/>
        </authorList>
    </citation>
    <scope>NUCLEOTIDE SEQUENCE [LARGE SCALE GENOMIC DNA]</scope>
    <source>
        <strain evidence="1">Clone GOH B32 T37-40</strain>
    </source>
</reference>
<keyword evidence="2" id="KW-1185">Reference proteome</keyword>
<gene>
    <name evidence="1" type="ORF">L3X38_017089</name>
</gene>
<name>A0AAD4W6M6_PRUDU</name>
<dbReference type="EMBL" id="JAJFAZ020000003">
    <property type="protein sequence ID" value="KAI5337818.1"/>
    <property type="molecule type" value="Genomic_DNA"/>
</dbReference>
<evidence type="ECO:0000313" key="1">
    <source>
        <dbReference type="EMBL" id="KAI5337818.1"/>
    </source>
</evidence>